<dbReference type="Gene3D" id="3.20.20.60">
    <property type="entry name" value="Phosphoenolpyruvate-binding domains"/>
    <property type="match status" value="1"/>
</dbReference>
<comment type="caution">
    <text evidence="2">The sequence shown here is derived from an EMBL/GenBank/DDBJ whole genome shotgun (WGS) entry which is preliminary data.</text>
</comment>
<reference evidence="2" key="1">
    <citation type="submission" date="2019-08" db="EMBL/GenBank/DDBJ databases">
        <authorList>
            <person name="Kucharzyk K."/>
            <person name="Murdoch R.W."/>
            <person name="Higgins S."/>
            <person name="Loffler F."/>
        </authorList>
    </citation>
    <scope>NUCLEOTIDE SEQUENCE</scope>
</reference>
<accession>A0A644XX80</accession>
<dbReference type="GO" id="GO:0019752">
    <property type="term" value="P:carboxylic acid metabolic process"/>
    <property type="evidence" value="ECO:0007669"/>
    <property type="project" value="InterPro"/>
</dbReference>
<dbReference type="PANTHER" id="PTHR21631:SF3">
    <property type="entry name" value="BIFUNCTIONAL GLYOXYLATE CYCLE PROTEIN"/>
    <property type="match status" value="1"/>
</dbReference>
<name>A0A644XX80_9ZZZZ</name>
<dbReference type="InterPro" id="IPR015813">
    <property type="entry name" value="Pyrv/PenolPyrv_kinase-like_dom"/>
</dbReference>
<proteinExistence type="predicted"/>
<dbReference type="InterPro" id="IPR040442">
    <property type="entry name" value="Pyrv_kinase-like_dom_sf"/>
</dbReference>
<gene>
    <name evidence="2" type="primary">icl1</name>
    <name evidence="2" type="ORF">SDC9_67221</name>
</gene>
<evidence type="ECO:0000313" key="2">
    <source>
        <dbReference type="EMBL" id="MPM20785.1"/>
    </source>
</evidence>
<dbReference type="EC" id="4.1.3.1" evidence="2"/>
<dbReference type="Pfam" id="PF00463">
    <property type="entry name" value="ICL"/>
    <property type="match status" value="1"/>
</dbReference>
<evidence type="ECO:0000256" key="1">
    <source>
        <dbReference type="ARBA" id="ARBA00023239"/>
    </source>
</evidence>
<dbReference type="SUPFAM" id="SSF51621">
    <property type="entry name" value="Phosphoenolpyruvate/pyruvate domain"/>
    <property type="match status" value="1"/>
</dbReference>
<dbReference type="AlphaFoldDB" id="A0A644XX80"/>
<keyword evidence="1 2" id="KW-0456">Lyase</keyword>
<protein>
    <submittedName>
        <fullName evidence="2">Isocitrate lyase 1</fullName>
        <ecNumber evidence="2">4.1.3.1</ecNumber>
    </submittedName>
</protein>
<dbReference type="NCBIfam" id="TIGR01346">
    <property type="entry name" value="isocit_lyase"/>
    <property type="match status" value="1"/>
</dbReference>
<sequence>MDERDQEFLTGERTAEGFYKVRNGLDSCIARGKAYAAYADLLWMETGTPDLAVARKFAEAIKAEHPDQLLAYNCSPSFNWKKHLDDVTIAKFQRELGAMGFKFQFITLAGFHALNHSMFDLAHGYAREGMTAYVELQEREFAAEERGYTATKHQREVGTGYFDDIATVVNPDSSTTALKDSTETAQF</sequence>
<dbReference type="PANTHER" id="PTHR21631">
    <property type="entry name" value="ISOCITRATE LYASE/MALATE SYNTHASE"/>
    <property type="match status" value="1"/>
</dbReference>
<dbReference type="InterPro" id="IPR006254">
    <property type="entry name" value="Isocitrate_lyase"/>
</dbReference>
<dbReference type="EMBL" id="VSSQ01003458">
    <property type="protein sequence ID" value="MPM20785.1"/>
    <property type="molecule type" value="Genomic_DNA"/>
</dbReference>
<dbReference type="GO" id="GO:0004451">
    <property type="term" value="F:isocitrate lyase activity"/>
    <property type="evidence" value="ECO:0007669"/>
    <property type="project" value="UniProtKB-EC"/>
</dbReference>
<organism evidence="2">
    <name type="scientific">bioreactor metagenome</name>
    <dbReference type="NCBI Taxonomy" id="1076179"/>
    <lineage>
        <taxon>unclassified sequences</taxon>
        <taxon>metagenomes</taxon>
        <taxon>ecological metagenomes</taxon>
    </lineage>
</organism>